<organism evidence="3">
    <name type="scientific">Schistocephalus solidus</name>
    <name type="common">Tapeworm</name>
    <dbReference type="NCBI Taxonomy" id="70667"/>
    <lineage>
        <taxon>Eukaryota</taxon>
        <taxon>Metazoa</taxon>
        <taxon>Spiralia</taxon>
        <taxon>Lophotrochozoa</taxon>
        <taxon>Platyhelminthes</taxon>
        <taxon>Cestoda</taxon>
        <taxon>Eucestoda</taxon>
        <taxon>Diphyllobothriidea</taxon>
        <taxon>Diphyllobothriidae</taxon>
        <taxon>Schistocephalus</taxon>
    </lineage>
</organism>
<evidence type="ECO:0000313" key="1">
    <source>
        <dbReference type="EMBL" id="VDL85667.1"/>
    </source>
</evidence>
<dbReference type="Gene3D" id="1.10.600.10">
    <property type="entry name" value="Farnesyl Diphosphate Synthase"/>
    <property type="match status" value="1"/>
</dbReference>
<dbReference type="OrthoDB" id="270318at2759"/>
<dbReference type="Proteomes" id="UP000275846">
    <property type="component" value="Unassembled WGS sequence"/>
</dbReference>
<dbReference type="Pfam" id="PF00494">
    <property type="entry name" value="SQS_PSY"/>
    <property type="match status" value="1"/>
</dbReference>
<gene>
    <name evidence="1" type="ORF">SSLN_LOCUS476</name>
</gene>
<dbReference type="InterPro" id="IPR002060">
    <property type="entry name" value="Squ/phyt_synthse"/>
</dbReference>
<dbReference type="AlphaFoldDB" id="A0A183S8C8"/>
<dbReference type="SUPFAM" id="SSF48576">
    <property type="entry name" value="Terpenoid synthases"/>
    <property type="match status" value="1"/>
</dbReference>
<dbReference type="WBParaSite" id="SSLN_0000049901-mRNA-1">
    <property type="protein sequence ID" value="SSLN_0000049901-mRNA-1"/>
    <property type="gene ID" value="SSLN_0000049901"/>
</dbReference>
<proteinExistence type="predicted"/>
<evidence type="ECO:0000313" key="3">
    <source>
        <dbReference type="WBParaSite" id="SSLN_0000049901-mRNA-1"/>
    </source>
</evidence>
<dbReference type="EMBL" id="UYSU01000346">
    <property type="protein sequence ID" value="VDL85667.1"/>
    <property type="molecule type" value="Genomic_DNA"/>
</dbReference>
<reference evidence="1 2" key="2">
    <citation type="submission" date="2018-11" db="EMBL/GenBank/DDBJ databases">
        <authorList>
            <consortium name="Pathogen Informatics"/>
        </authorList>
    </citation>
    <scope>NUCLEOTIDE SEQUENCE [LARGE SCALE GENOMIC DNA]</scope>
    <source>
        <strain evidence="1 2">NST_G2</strain>
    </source>
</reference>
<evidence type="ECO:0000313" key="2">
    <source>
        <dbReference type="Proteomes" id="UP000275846"/>
    </source>
</evidence>
<reference evidence="3" key="1">
    <citation type="submission" date="2016-06" db="UniProtKB">
        <authorList>
            <consortium name="WormBaseParasite"/>
        </authorList>
    </citation>
    <scope>IDENTIFICATION</scope>
</reference>
<dbReference type="InterPro" id="IPR008949">
    <property type="entry name" value="Isoprenoid_synthase_dom_sf"/>
</dbReference>
<dbReference type="STRING" id="70667.A0A183S8C8"/>
<protein>
    <submittedName>
        <fullName evidence="3">Squalene/phytoene synthase family protein</fullName>
    </submittedName>
</protein>
<sequence>MCRKADYYNYLCAIHLPPDHRRFACFLRAFNAEISQVVDRAPTRETANIRYRYWLDAIEAAFKDPSSTDILRSPVERELCWANRADGVPFATCLELERYAEMTNAPIHYMLAESFGIKSIELDHALSHLAKAQGVLTHVRSVVPLAQRHSAMNIPTELLIKHSIATETLLRLCCGRGGTTPEVARSEQTLRDICYELASLAHVHATKAARCANGLFGKEHMVGRSAIPAGVVSLMLLPLVPVNRLLHTLSHQAKFDPRHASLFLSDGLMPLLITWRHWRGGIATVQP</sequence>
<name>A0A183S8C8_SCHSO</name>
<keyword evidence="2" id="KW-1185">Reference proteome</keyword>
<accession>A0A183S8C8</accession>